<sequence>MKVKDSVEVALELNEKDLYSHIAHESAEDMIRIISSMDAERAKLRGEVVYHQDDWDLLIRERIRKGKRHTAFDFYNPILLDIWEEKVKEAKKSLRLLKYFIAGIVGILAVTALLMVYTGYPIIILGLGLLPLALFAYDYFHAKADLAYYELVQFFIYELKEIIKKFELDKSKYPIKIYSRDYNGVEFKKGGKALIKA</sequence>
<dbReference type="Proteomes" id="UP000617544">
    <property type="component" value="Unassembled WGS sequence"/>
</dbReference>
<dbReference type="AlphaFoldDB" id="A0A832T0B0"/>
<comment type="caution">
    <text evidence="2">The sequence shown here is derived from an EMBL/GenBank/DDBJ whole genome shotgun (WGS) entry which is preliminary data.</text>
</comment>
<dbReference type="RefSeq" id="WP_010885425.1">
    <property type="nucleotide sequence ID" value="NZ_DUJN01000002.1"/>
</dbReference>
<accession>A0A832T0B0</accession>
<dbReference type="GeneID" id="1443662"/>
<evidence type="ECO:0000313" key="2">
    <source>
        <dbReference type="EMBL" id="HII60340.1"/>
    </source>
</evidence>
<feature type="transmembrane region" description="Helical" evidence="1">
    <location>
        <begin position="122"/>
        <end position="140"/>
    </location>
</feature>
<gene>
    <name evidence="2" type="ORF">HA331_01005</name>
</gene>
<evidence type="ECO:0000256" key="1">
    <source>
        <dbReference type="SAM" id="Phobius"/>
    </source>
</evidence>
<organism evidence="2 3">
    <name type="scientific">Pyrococcus horikoshii</name>
    <dbReference type="NCBI Taxonomy" id="53953"/>
    <lineage>
        <taxon>Archaea</taxon>
        <taxon>Methanobacteriati</taxon>
        <taxon>Methanobacteriota</taxon>
        <taxon>Thermococci</taxon>
        <taxon>Thermococcales</taxon>
        <taxon>Thermococcaceae</taxon>
        <taxon>Pyrococcus</taxon>
    </lineage>
</organism>
<dbReference type="OMA" id="AFDFYNP"/>
<dbReference type="EMBL" id="DUJN01000002">
    <property type="protein sequence ID" value="HII60340.1"/>
    <property type="molecule type" value="Genomic_DNA"/>
</dbReference>
<evidence type="ECO:0000313" key="3">
    <source>
        <dbReference type="Proteomes" id="UP000617544"/>
    </source>
</evidence>
<name>A0A832T0B0_PYRHR</name>
<reference evidence="2" key="1">
    <citation type="journal article" date="2020" name="bioRxiv">
        <title>A rank-normalized archaeal taxonomy based on genome phylogeny resolves widespread incomplete and uneven classifications.</title>
        <authorList>
            <person name="Rinke C."/>
            <person name="Chuvochina M."/>
            <person name="Mussig A.J."/>
            <person name="Chaumeil P.-A."/>
            <person name="Waite D.W."/>
            <person name="Whitman W.B."/>
            <person name="Parks D.H."/>
            <person name="Hugenholtz P."/>
        </authorList>
    </citation>
    <scope>NUCLEOTIDE SEQUENCE</scope>
    <source>
        <strain evidence="2">UBA8834</strain>
    </source>
</reference>
<protein>
    <submittedName>
        <fullName evidence="2">Uncharacterized protein</fullName>
    </submittedName>
</protein>
<proteinExistence type="predicted"/>
<feature type="transmembrane region" description="Helical" evidence="1">
    <location>
        <begin position="96"/>
        <end position="116"/>
    </location>
</feature>
<keyword evidence="1" id="KW-1133">Transmembrane helix</keyword>
<keyword evidence="1" id="KW-0812">Transmembrane</keyword>
<keyword evidence="1" id="KW-0472">Membrane</keyword>